<evidence type="ECO:0000256" key="6">
    <source>
        <dbReference type="ARBA" id="ARBA00022833"/>
    </source>
</evidence>
<evidence type="ECO:0000313" key="15">
    <source>
        <dbReference type="Proteomes" id="UP000807115"/>
    </source>
</evidence>
<feature type="compositionally biased region" description="Basic residues" evidence="10">
    <location>
        <begin position="725"/>
        <end position="734"/>
    </location>
</feature>
<evidence type="ECO:0000256" key="8">
    <source>
        <dbReference type="ARBA" id="ARBA00023242"/>
    </source>
</evidence>
<dbReference type="OrthoDB" id="2384350at2759"/>
<dbReference type="SUPFAM" id="SSF52113">
    <property type="entry name" value="BRCT domain"/>
    <property type="match status" value="2"/>
</dbReference>
<dbReference type="InterPro" id="IPR031099">
    <property type="entry name" value="BRCA1-associated"/>
</dbReference>
<feature type="region of interest" description="Disordered" evidence="10">
    <location>
        <begin position="719"/>
        <end position="747"/>
    </location>
</feature>
<dbReference type="CDD" id="cd17734">
    <property type="entry name" value="BRCT_Bard1_rpt1"/>
    <property type="match status" value="1"/>
</dbReference>
<sequence length="996" mass="109121">MADVGSLERMGRELKCPICLSLFTSAVSITCNHIFCNACLTESMKSASCCPVCKVPFHRREIRPAPHMDNLVSVFKSMEAAAGTSIVSTQLTPAPKVAECGGNSAGKPKRSNKKKPASRNKKNTPKATKTSASCSTAKPSISKNKRIHVTPFPESETPIRPKKVMKSDEQKSKQNGDVNEEDKDKTLNSDIPESPSLSPFFWLREEEENEGGTAETLSEPPSLDTPLRHNAPTFSDIKDSDDERSNDMTPNSKAEVSEIFDSEIFEWSQRPCSPELRSTPLKSQGKLKNILDQITEVDDDEDMNLGGSFDKLDLESNVAQPLNAEEVKKKKLARPRKRKNSKLPSCGKLCTRGSDAEHQVANIPESIVAKPWQKDNSKKERNTSNGGNMVSGSNTRAVFSSDKSMNTFSPQAGGLGNEVPENQLSERIPKKGTNSRRKLEIAGDSAVKTAENKSEQRGKRIRRISDGAVAEKIRILSEAENEIELFQLHSLTKGCTQHKPLDGRSKKNIVSNISPNTPSILPGRDQFNIGPNTPSILPGRCPLNEAIRTVPSVRNVSVKNGSAKSIEQQDYSGTIRSCTARNAVLKKCEGKASKLSCAFCQSDEITEGSGEMVHYHNGKQVPAAFDGGASVVHCHKNCLEWAPDVYFEDDSVFNLTNELARSKRIKCACCGIKGAALGCFETSCRKSFHFTCAKLIPECRWDNENFVMLCPLHQSSKLPRETSGLKKKSHRKLAPKGPSQVNTSQCHGNKWTWPSGSPEKWVLCCSALSAAEKGIVSEFGKLAGVPISTSWSPNVTHVIASTDMSGACKRTLKFLMAILNGKWVISIDWVKTCMELMEPVDELKFEVSTDVHGTAEGPRLGRQRVINKQPKLFDGFQFYLHGDYSKSYRGYLQDLVVAAGGTVLQRKPVSRNQQKLLDDSSFILIVYSIENQDKAKPGSRAGINTNHSQVDAQALACASGGKVVSSAWIIDSIAACKVQPFKGAFHAALHVCLHAR</sequence>
<name>A0A921U5M1_SORBI</name>
<comment type="subcellular location">
    <subcellularLocation>
        <location evidence="1">Nucleus</location>
    </subcellularLocation>
</comment>
<keyword evidence="4" id="KW-0227">DNA damage</keyword>
<dbReference type="GO" id="GO:0008270">
    <property type="term" value="F:zinc ion binding"/>
    <property type="evidence" value="ECO:0007669"/>
    <property type="project" value="UniProtKB-KW"/>
</dbReference>
<keyword evidence="3" id="KW-0677">Repeat</keyword>
<evidence type="ECO:0000256" key="3">
    <source>
        <dbReference type="ARBA" id="ARBA00022737"/>
    </source>
</evidence>
<proteinExistence type="predicted"/>
<dbReference type="FunFam" id="3.30.40.10:FF:000352">
    <property type="entry name" value="Breast cancer associated RING 1"/>
    <property type="match status" value="1"/>
</dbReference>
<feature type="compositionally biased region" description="Polar residues" evidence="10">
    <location>
        <begin position="188"/>
        <end position="197"/>
    </location>
</feature>
<dbReference type="InterPro" id="IPR001357">
    <property type="entry name" value="BRCT_dom"/>
</dbReference>
<dbReference type="Gene3D" id="3.40.50.10190">
    <property type="entry name" value="BRCT domain"/>
    <property type="match status" value="2"/>
</dbReference>
<dbReference type="FunFam" id="3.30.40.10:FF:000310">
    <property type="entry name" value="Breast cancer associated RING 1"/>
    <property type="match status" value="1"/>
</dbReference>
<evidence type="ECO:0000256" key="9">
    <source>
        <dbReference type="PROSITE-ProRule" id="PRU00175"/>
    </source>
</evidence>
<reference evidence="14" key="2">
    <citation type="submission" date="2020-10" db="EMBL/GenBank/DDBJ databases">
        <authorList>
            <person name="Cooper E.A."/>
            <person name="Brenton Z.W."/>
            <person name="Flinn B.S."/>
            <person name="Jenkins J."/>
            <person name="Shu S."/>
            <person name="Flowers D."/>
            <person name="Luo F."/>
            <person name="Wang Y."/>
            <person name="Xia P."/>
            <person name="Barry K."/>
            <person name="Daum C."/>
            <person name="Lipzen A."/>
            <person name="Yoshinaga Y."/>
            <person name="Schmutz J."/>
            <person name="Saski C."/>
            <person name="Vermerris W."/>
            <person name="Kresovich S."/>
        </authorList>
    </citation>
    <scope>NUCLEOTIDE SEQUENCE</scope>
</reference>
<accession>A0A921U5M1</accession>
<keyword evidence="5 9" id="KW-0863">Zinc-finger</keyword>
<dbReference type="GO" id="GO:0004842">
    <property type="term" value="F:ubiquitin-protein transferase activity"/>
    <property type="evidence" value="ECO:0007669"/>
    <property type="project" value="EnsemblPlants"/>
</dbReference>
<feature type="compositionally biased region" description="Polar residues" evidence="10">
    <location>
        <begin position="125"/>
        <end position="142"/>
    </location>
</feature>
<dbReference type="GO" id="GO:0071480">
    <property type="term" value="P:cellular response to gamma radiation"/>
    <property type="evidence" value="ECO:0007669"/>
    <property type="project" value="EnsemblPlants"/>
</dbReference>
<dbReference type="GO" id="GO:0000724">
    <property type="term" value="P:double-strand break repair via homologous recombination"/>
    <property type="evidence" value="ECO:0007669"/>
    <property type="project" value="EnsemblPlants"/>
</dbReference>
<dbReference type="Pfam" id="PF00533">
    <property type="entry name" value="BRCT"/>
    <property type="match status" value="1"/>
</dbReference>
<feature type="domain" description="PHD-type" evidence="13">
    <location>
        <begin position="594"/>
        <end position="714"/>
    </location>
</feature>
<evidence type="ECO:0000256" key="5">
    <source>
        <dbReference type="ARBA" id="ARBA00022771"/>
    </source>
</evidence>
<feature type="compositionally biased region" description="Basic and acidic residues" evidence="10">
    <location>
        <begin position="236"/>
        <end position="246"/>
    </location>
</feature>
<feature type="compositionally biased region" description="Basic residues" evidence="10">
    <location>
        <begin position="329"/>
        <end position="341"/>
    </location>
</feature>
<evidence type="ECO:0000259" key="12">
    <source>
        <dbReference type="PROSITE" id="PS50172"/>
    </source>
</evidence>
<feature type="compositionally biased region" description="Polar residues" evidence="10">
    <location>
        <begin position="383"/>
        <end position="395"/>
    </location>
</feature>
<feature type="region of interest" description="Disordered" evidence="10">
    <location>
        <begin position="367"/>
        <end position="395"/>
    </location>
</feature>
<evidence type="ECO:0000256" key="10">
    <source>
        <dbReference type="SAM" id="MobiDB-lite"/>
    </source>
</evidence>
<dbReference type="KEGG" id="sbi:8067490"/>
<feature type="compositionally biased region" description="Basic residues" evidence="10">
    <location>
        <begin position="107"/>
        <end position="124"/>
    </location>
</feature>
<dbReference type="AlphaFoldDB" id="A0A921U5M1"/>
<dbReference type="Gene3D" id="3.30.40.10">
    <property type="entry name" value="Zinc/RING finger domain, C3HC4 (zinc finger)"/>
    <property type="match status" value="2"/>
</dbReference>
<feature type="domain" description="RING-type" evidence="11">
    <location>
        <begin position="16"/>
        <end position="54"/>
    </location>
</feature>
<feature type="compositionally biased region" description="Basic and acidic residues" evidence="10">
    <location>
        <begin position="165"/>
        <end position="174"/>
    </location>
</feature>
<protein>
    <recommendedName>
        <fullName evidence="16">RING-type E3 ubiquitin transferase BRCA1</fullName>
    </recommendedName>
</protein>
<feature type="compositionally biased region" description="Basic and acidic residues" evidence="10">
    <location>
        <begin position="372"/>
        <end position="382"/>
    </location>
</feature>
<dbReference type="PROSITE" id="PS00518">
    <property type="entry name" value="ZF_RING_1"/>
    <property type="match status" value="1"/>
</dbReference>
<feature type="region of interest" description="Disordered" evidence="10">
    <location>
        <begin position="329"/>
        <end position="351"/>
    </location>
</feature>
<dbReference type="Gramene" id="EES18483">
    <property type="protein sequence ID" value="EES18483"/>
    <property type="gene ID" value="SORBI_3009G192700"/>
</dbReference>
<evidence type="ECO:0000256" key="7">
    <source>
        <dbReference type="ARBA" id="ARBA00023204"/>
    </source>
</evidence>
<dbReference type="SMART" id="SM00184">
    <property type="entry name" value="RING"/>
    <property type="match status" value="2"/>
</dbReference>
<keyword evidence="2" id="KW-0479">Metal-binding</keyword>
<evidence type="ECO:0000256" key="2">
    <source>
        <dbReference type="ARBA" id="ARBA00022723"/>
    </source>
</evidence>
<dbReference type="Pfam" id="PF13771">
    <property type="entry name" value="zf-HC5HC2H"/>
    <property type="match status" value="1"/>
</dbReference>
<feature type="domain" description="BRCT" evidence="12">
    <location>
        <begin position="784"/>
        <end position="847"/>
    </location>
</feature>
<evidence type="ECO:0008006" key="16">
    <source>
        <dbReference type="Google" id="ProtNLM"/>
    </source>
</evidence>
<gene>
    <name evidence="14" type="ORF">BDA96_09G203200</name>
</gene>
<dbReference type="PROSITE" id="PS51805">
    <property type="entry name" value="EPHD"/>
    <property type="match status" value="1"/>
</dbReference>
<keyword evidence="8" id="KW-0539">Nucleus</keyword>
<dbReference type="InterPro" id="IPR013083">
    <property type="entry name" value="Znf_RING/FYVE/PHD"/>
</dbReference>
<evidence type="ECO:0000313" key="14">
    <source>
        <dbReference type="EMBL" id="KAG0518741.1"/>
    </source>
</evidence>
<dbReference type="FunFam" id="3.40.50.10190:FF:000006">
    <property type="entry name" value="Breast cancer type 1 susceptibility protein homolog"/>
    <property type="match status" value="1"/>
</dbReference>
<dbReference type="EMBL" id="CM027688">
    <property type="protein sequence ID" value="KAG0518741.1"/>
    <property type="molecule type" value="Genomic_DNA"/>
</dbReference>
<dbReference type="Pfam" id="PF16589">
    <property type="entry name" value="BRCT_2"/>
    <property type="match status" value="1"/>
</dbReference>
<dbReference type="Pfam" id="PF13923">
    <property type="entry name" value="zf-C3HC4_2"/>
    <property type="match status" value="1"/>
</dbReference>
<reference evidence="14" key="1">
    <citation type="journal article" date="2019" name="BMC Genomics">
        <title>A new reference genome for Sorghum bicolor reveals high levels of sequence similarity between sweet and grain genotypes: implications for the genetics of sugar metabolism.</title>
        <authorList>
            <person name="Cooper E.A."/>
            <person name="Brenton Z.W."/>
            <person name="Flinn B.S."/>
            <person name="Jenkins J."/>
            <person name="Shu S."/>
            <person name="Flowers D."/>
            <person name="Luo F."/>
            <person name="Wang Y."/>
            <person name="Xia P."/>
            <person name="Barry K."/>
            <person name="Daum C."/>
            <person name="Lipzen A."/>
            <person name="Yoshinaga Y."/>
            <person name="Schmutz J."/>
            <person name="Saski C."/>
            <person name="Vermerris W."/>
            <person name="Kresovich S."/>
        </authorList>
    </citation>
    <scope>NUCLEOTIDE SEQUENCE</scope>
</reference>
<dbReference type="InterPro" id="IPR036420">
    <property type="entry name" value="BRCT_dom_sf"/>
</dbReference>
<evidence type="ECO:0000259" key="13">
    <source>
        <dbReference type="PROSITE" id="PS51805"/>
    </source>
</evidence>
<evidence type="ECO:0000256" key="4">
    <source>
        <dbReference type="ARBA" id="ARBA00022763"/>
    </source>
</evidence>
<dbReference type="SUPFAM" id="SSF57850">
    <property type="entry name" value="RING/U-box"/>
    <property type="match status" value="1"/>
</dbReference>
<dbReference type="InterPro" id="IPR034732">
    <property type="entry name" value="EPHD"/>
</dbReference>
<evidence type="ECO:0000256" key="1">
    <source>
        <dbReference type="ARBA" id="ARBA00004123"/>
    </source>
</evidence>
<feature type="domain" description="BRCT" evidence="12">
    <location>
        <begin position="868"/>
        <end position="986"/>
    </location>
</feature>
<dbReference type="PROSITE" id="PS50172">
    <property type="entry name" value="BRCT"/>
    <property type="match status" value="2"/>
</dbReference>
<keyword evidence="6" id="KW-0862">Zinc</keyword>
<dbReference type="PROSITE" id="PS50089">
    <property type="entry name" value="ZF_RING_2"/>
    <property type="match status" value="1"/>
</dbReference>
<dbReference type="PANTHER" id="PTHR13763:SF0">
    <property type="entry name" value="BREAST CANCER TYPE 1 SUSCEPTIBILITY PROTEIN"/>
    <property type="match status" value="1"/>
</dbReference>
<dbReference type="GO" id="GO:0005634">
    <property type="term" value="C:nucleus"/>
    <property type="evidence" value="ECO:0007669"/>
    <property type="project" value="UniProtKB-SubCell"/>
</dbReference>
<dbReference type="InterPro" id="IPR017907">
    <property type="entry name" value="Znf_RING_CS"/>
</dbReference>
<feature type="region of interest" description="Disordered" evidence="10">
    <location>
        <begin position="97"/>
        <end position="256"/>
    </location>
</feature>
<dbReference type="CDD" id="cd15571">
    <property type="entry name" value="ePHD"/>
    <property type="match status" value="1"/>
</dbReference>
<dbReference type="PANTHER" id="PTHR13763">
    <property type="entry name" value="BREAST CANCER TYPE 1 SUSCEPTIBILITY PROTEIN BRCA1"/>
    <property type="match status" value="1"/>
</dbReference>
<comment type="caution">
    <text evidence="14">The sequence shown here is derived from an EMBL/GenBank/DDBJ whole genome shotgun (WGS) entry which is preliminary data.</text>
</comment>
<dbReference type="InterPro" id="IPR001841">
    <property type="entry name" value="Znf_RING"/>
</dbReference>
<organism evidence="14 15">
    <name type="scientific">Sorghum bicolor</name>
    <name type="common">Sorghum</name>
    <name type="synonym">Sorghum vulgare</name>
    <dbReference type="NCBI Taxonomy" id="4558"/>
    <lineage>
        <taxon>Eukaryota</taxon>
        <taxon>Viridiplantae</taxon>
        <taxon>Streptophyta</taxon>
        <taxon>Embryophyta</taxon>
        <taxon>Tracheophyta</taxon>
        <taxon>Spermatophyta</taxon>
        <taxon>Magnoliopsida</taxon>
        <taxon>Liliopsida</taxon>
        <taxon>Poales</taxon>
        <taxon>Poaceae</taxon>
        <taxon>PACMAD clade</taxon>
        <taxon>Panicoideae</taxon>
        <taxon>Andropogonodae</taxon>
        <taxon>Andropogoneae</taxon>
        <taxon>Sorghinae</taxon>
        <taxon>Sorghum</taxon>
    </lineage>
</organism>
<dbReference type="Proteomes" id="UP000807115">
    <property type="component" value="Chromosome 9"/>
</dbReference>
<dbReference type="OMA" id="RRIKCAC"/>
<dbReference type="SMART" id="SM00292">
    <property type="entry name" value="BRCT"/>
    <property type="match status" value="2"/>
</dbReference>
<evidence type="ECO:0000259" key="11">
    <source>
        <dbReference type="PROSITE" id="PS50089"/>
    </source>
</evidence>
<keyword evidence="7" id="KW-0234">DNA repair</keyword>
<feature type="region of interest" description="Disordered" evidence="10">
    <location>
        <begin position="412"/>
        <end position="458"/>
    </location>
</feature>